<evidence type="ECO:0000313" key="5">
    <source>
        <dbReference type="Proteomes" id="UP001295684"/>
    </source>
</evidence>
<keyword evidence="1" id="KW-0175">Coiled coil</keyword>
<evidence type="ECO:0000259" key="2">
    <source>
        <dbReference type="Pfam" id="PF08318"/>
    </source>
</evidence>
<feature type="coiled-coil region" evidence="1">
    <location>
        <begin position="496"/>
        <end position="527"/>
    </location>
</feature>
<comment type="caution">
    <text evidence="4">The sequence shown here is derived from an EMBL/GenBank/DDBJ whole genome shotgun (WGS) entry which is preliminary data.</text>
</comment>
<dbReference type="EMBL" id="CAMPGE010000175">
    <property type="protein sequence ID" value="CAI2358899.1"/>
    <property type="molecule type" value="Genomic_DNA"/>
</dbReference>
<organism evidence="4 5">
    <name type="scientific">Euplotes crassus</name>
    <dbReference type="NCBI Taxonomy" id="5936"/>
    <lineage>
        <taxon>Eukaryota</taxon>
        <taxon>Sar</taxon>
        <taxon>Alveolata</taxon>
        <taxon>Ciliophora</taxon>
        <taxon>Intramacronucleata</taxon>
        <taxon>Spirotrichea</taxon>
        <taxon>Hypotrichia</taxon>
        <taxon>Euplotida</taxon>
        <taxon>Euplotidae</taxon>
        <taxon>Moneuplotes</taxon>
    </lineage>
</organism>
<name>A0AAD1U2F6_EUPCR</name>
<reference evidence="4" key="1">
    <citation type="submission" date="2023-07" db="EMBL/GenBank/DDBJ databases">
        <authorList>
            <consortium name="AG Swart"/>
            <person name="Singh M."/>
            <person name="Singh A."/>
            <person name="Seah K."/>
            <person name="Emmerich C."/>
        </authorList>
    </citation>
    <scope>NUCLEOTIDE SEQUENCE</scope>
    <source>
        <strain evidence="4">DP1</strain>
    </source>
</reference>
<dbReference type="Pfam" id="PF20662">
    <property type="entry name" value="COG4_C"/>
    <property type="match status" value="1"/>
</dbReference>
<proteinExistence type="predicted"/>
<keyword evidence="5" id="KW-1185">Reference proteome</keyword>
<sequence>MEEKYQPILSTSAEEQIKRRIRELDSSLTDELTEFPQVLKNEFGENSLESIKYPNLHIVNELDSKVRNVYEEAQKSARHCEKMCKAIQKDMKKKTQIEKMIKLAEYIKTIKELEEIFDQGDFLNDLDALGRDNSDPLNAQIEEMDKIDSFRKIREIEIEEKDLLQETNLFKSYNLEQKGCSILEDKASERFKSKFDYYRSSYGVKRIAINSAWISLIKFYMNEFCITGTKISKCFSLESCTKFKGYLLNSISEYESIVLEDYKQDSKIQQMMIYSNSENIADEKLKSLDLLCEDICSISHYSQTFMFVLHFCGTLHANNRQTKDVRAHAVDTIEYTKKGEDKHSLIIQEIIGYYITFEKPLLQNMLRKVLEEDDKTIIHDIKSKYDKEKIIQRDLPDEVFFVYQKCAIRAIYTLNMSTACAIVNVILSSLNEDVFEYLNTKISMFISKSKKVNEIPKLFSLAFSNNDESQRAGFSAKYTLYNACLIAYLNTYQTCIEYIEKLKQKLVSELDTLLEETECSLEEFKLNFNSSLEAEEYFQKDMFNTSLDFCSETIKQFNYEIEEKLSFLHSPDFSEVVNNLLKELAKLDLNLDDKKYDEYDADDPFFHNFCNAITKIISQWSSQLMQELFEKFVKNFTAYVAKMFLKTSLLSSPQKLSFYGALYLDKLVRSMVNFFQFLTKKPIRNEFEKPLEAVQVLCFESNEELENYLDDLDDGNKKLTKEEVNLLIFRRTDAHIFKCLQ</sequence>
<dbReference type="PANTHER" id="PTHR24016">
    <property type="entry name" value="CONSERVED OLIGOMERIC GOLGI COMPLEX SUBUNIT 4"/>
    <property type="match status" value="1"/>
</dbReference>
<dbReference type="InterPro" id="IPR048684">
    <property type="entry name" value="COG4_C"/>
</dbReference>
<dbReference type="Proteomes" id="UP001295684">
    <property type="component" value="Unassembled WGS sequence"/>
</dbReference>
<evidence type="ECO:0000313" key="4">
    <source>
        <dbReference type="EMBL" id="CAI2358899.1"/>
    </source>
</evidence>
<feature type="domain" description="COG4 transport protein middle alpha-helical bundle" evidence="2">
    <location>
        <begin position="247"/>
        <end position="441"/>
    </location>
</feature>
<dbReference type="PANTHER" id="PTHR24016:SF0">
    <property type="entry name" value="CONSERVED OLIGOMERIC GOLGI COMPLEX SUBUNIT 4"/>
    <property type="match status" value="1"/>
</dbReference>
<gene>
    <name evidence="4" type="ORF">ECRASSUSDP1_LOCUS182</name>
</gene>
<accession>A0AAD1U2F6</accession>
<evidence type="ECO:0000259" key="3">
    <source>
        <dbReference type="Pfam" id="PF20662"/>
    </source>
</evidence>
<dbReference type="InterPro" id="IPR048682">
    <property type="entry name" value="COG4"/>
</dbReference>
<dbReference type="Gene3D" id="1.20.58.1970">
    <property type="match status" value="1"/>
</dbReference>
<dbReference type="InterPro" id="IPR013167">
    <property type="entry name" value="COG4_M"/>
</dbReference>
<dbReference type="Pfam" id="PF08318">
    <property type="entry name" value="COG4_m"/>
    <property type="match status" value="1"/>
</dbReference>
<feature type="domain" description="Conserved oligomeric Golgi complex subunit 4 C-terminal" evidence="3">
    <location>
        <begin position="486"/>
        <end position="725"/>
    </location>
</feature>
<dbReference type="AlphaFoldDB" id="A0AAD1U2F6"/>
<protein>
    <submittedName>
        <fullName evidence="4">Uncharacterized protein</fullName>
    </submittedName>
</protein>
<evidence type="ECO:0000256" key="1">
    <source>
        <dbReference type="SAM" id="Coils"/>
    </source>
</evidence>